<sequence length="34" mass="4069">MPVCFICFNISLSLFSTVKITFYLFDLFQNVWKC</sequence>
<organism evidence="1">
    <name type="scientific">Anguilla anguilla</name>
    <name type="common">European freshwater eel</name>
    <name type="synonym">Muraena anguilla</name>
    <dbReference type="NCBI Taxonomy" id="7936"/>
    <lineage>
        <taxon>Eukaryota</taxon>
        <taxon>Metazoa</taxon>
        <taxon>Chordata</taxon>
        <taxon>Craniata</taxon>
        <taxon>Vertebrata</taxon>
        <taxon>Euteleostomi</taxon>
        <taxon>Actinopterygii</taxon>
        <taxon>Neopterygii</taxon>
        <taxon>Teleostei</taxon>
        <taxon>Anguilliformes</taxon>
        <taxon>Anguillidae</taxon>
        <taxon>Anguilla</taxon>
    </lineage>
</organism>
<reference evidence="1" key="2">
    <citation type="journal article" date="2015" name="Fish Shellfish Immunol.">
        <title>Early steps in the European eel (Anguilla anguilla)-Vibrio vulnificus interaction in the gills: Role of the RtxA13 toxin.</title>
        <authorList>
            <person name="Callol A."/>
            <person name="Pajuelo D."/>
            <person name="Ebbesson L."/>
            <person name="Teles M."/>
            <person name="MacKenzie S."/>
            <person name="Amaro C."/>
        </authorList>
    </citation>
    <scope>NUCLEOTIDE SEQUENCE</scope>
</reference>
<proteinExistence type="predicted"/>
<name>A0A0E9R4Q7_ANGAN</name>
<dbReference type="EMBL" id="GBXM01084468">
    <property type="protein sequence ID" value="JAH24109.1"/>
    <property type="molecule type" value="Transcribed_RNA"/>
</dbReference>
<protein>
    <submittedName>
        <fullName evidence="1">Uncharacterized protein</fullName>
    </submittedName>
</protein>
<evidence type="ECO:0000313" key="1">
    <source>
        <dbReference type="EMBL" id="JAH24109.1"/>
    </source>
</evidence>
<dbReference type="AlphaFoldDB" id="A0A0E9R4Q7"/>
<reference evidence="1" key="1">
    <citation type="submission" date="2014-11" db="EMBL/GenBank/DDBJ databases">
        <authorList>
            <person name="Amaro Gonzalez C."/>
        </authorList>
    </citation>
    <scope>NUCLEOTIDE SEQUENCE</scope>
</reference>
<accession>A0A0E9R4Q7</accession>